<dbReference type="PANTHER" id="PTHR30146:SF95">
    <property type="entry name" value="RIBOSE OPERON REPRESSOR"/>
    <property type="match status" value="1"/>
</dbReference>
<dbReference type="AlphaFoldDB" id="A0A1I6V8Z4"/>
<evidence type="ECO:0000256" key="2">
    <source>
        <dbReference type="ARBA" id="ARBA00023015"/>
    </source>
</evidence>
<dbReference type="GO" id="GO:0003700">
    <property type="term" value="F:DNA-binding transcription factor activity"/>
    <property type="evidence" value="ECO:0007669"/>
    <property type="project" value="TreeGrafter"/>
</dbReference>
<evidence type="ECO:0000256" key="1">
    <source>
        <dbReference type="ARBA" id="ARBA00022491"/>
    </source>
</evidence>
<dbReference type="PROSITE" id="PS00356">
    <property type="entry name" value="HTH_LACI_1"/>
    <property type="match status" value="1"/>
</dbReference>
<dbReference type="InterPro" id="IPR010982">
    <property type="entry name" value="Lambda_DNA-bd_dom_sf"/>
</dbReference>
<dbReference type="Proteomes" id="UP000199139">
    <property type="component" value="Unassembled WGS sequence"/>
</dbReference>
<dbReference type="Gene3D" id="1.10.260.40">
    <property type="entry name" value="lambda repressor-like DNA-binding domains"/>
    <property type="match status" value="1"/>
</dbReference>
<dbReference type="EMBL" id="BJWJ01000067">
    <property type="protein sequence ID" value="GEM05947.1"/>
    <property type="molecule type" value="Genomic_DNA"/>
</dbReference>
<dbReference type="CDD" id="cd06291">
    <property type="entry name" value="PBP1_Qymf-like"/>
    <property type="match status" value="1"/>
</dbReference>
<reference evidence="7 8" key="1">
    <citation type="submission" date="2016-10" db="EMBL/GenBank/DDBJ databases">
        <authorList>
            <person name="de Groot N.N."/>
        </authorList>
    </citation>
    <scope>NUCLEOTIDE SEQUENCE [LARGE SCALE GENOMIC DNA]</scope>
    <source>
        <strain evidence="7 8">DSM 17074</strain>
    </source>
</reference>
<evidence type="ECO:0000259" key="5">
    <source>
        <dbReference type="PROSITE" id="PS50932"/>
    </source>
</evidence>
<dbReference type="Pfam" id="PF13377">
    <property type="entry name" value="Peripla_BP_3"/>
    <property type="match status" value="1"/>
</dbReference>
<dbReference type="SUPFAM" id="SSF53822">
    <property type="entry name" value="Periplasmic binding protein-like I"/>
    <property type="match status" value="1"/>
</dbReference>
<dbReference type="GO" id="GO:0000976">
    <property type="term" value="F:transcription cis-regulatory region binding"/>
    <property type="evidence" value="ECO:0007669"/>
    <property type="project" value="TreeGrafter"/>
</dbReference>
<dbReference type="InterPro" id="IPR028082">
    <property type="entry name" value="Peripla_BP_I"/>
</dbReference>
<dbReference type="PROSITE" id="PS50932">
    <property type="entry name" value="HTH_LACI_2"/>
    <property type="match status" value="1"/>
</dbReference>
<proteinExistence type="predicted"/>
<accession>A0A1I6V8Z4</accession>
<evidence type="ECO:0000313" key="7">
    <source>
        <dbReference type="EMBL" id="SFT10102.1"/>
    </source>
</evidence>
<dbReference type="Pfam" id="PF00356">
    <property type="entry name" value="LacI"/>
    <property type="match status" value="1"/>
</dbReference>
<sequence>MTTMKDVAAKAGVGLGTVSRVINNSGSVKESTRIKVMNAVKALDYQPNEAARNFKMQKSLSVALIVPTVWHPFYSAFSYYVERELFKNKFKTIICNSRNEVDREIEYIDMLKKNKIDGIIAITYSEAIDQYVTSHLPMVSIDRHFTEDVLTITSDHFQGGCLAASELIRHGCKTIGYIGSVSKIKNESMLRKKGFIEYVEKQGITYSVKEINEPVLDIQREILSFIENTPHLDGLFCMNDKWAEKAIVACELLGKKIPEDIQIIGFDGAKTNEQAEIKHSTIVQPIQTLAQLAVKKLIQIIEGEPVEEKVIVPVTFFEGDTTKKVDE</sequence>
<protein>
    <submittedName>
        <fullName evidence="7">LacI family transcriptional regulator</fullName>
    </submittedName>
</protein>
<dbReference type="EMBL" id="FPAI01000051">
    <property type="protein sequence ID" value="SFT10102.1"/>
    <property type="molecule type" value="Genomic_DNA"/>
</dbReference>
<dbReference type="InterPro" id="IPR046335">
    <property type="entry name" value="LacI/GalR-like_sensor"/>
</dbReference>
<evidence type="ECO:0000313" key="9">
    <source>
        <dbReference type="Proteomes" id="UP000321773"/>
    </source>
</evidence>
<gene>
    <name evidence="6" type="primary">scrR</name>
    <name evidence="6" type="ORF">HMI01_29350</name>
    <name evidence="7" type="ORF">SAMN05421668_1516</name>
</gene>
<keyword evidence="1" id="KW-0678">Repressor</keyword>
<dbReference type="CDD" id="cd01392">
    <property type="entry name" value="HTH_LacI"/>
    <property type="match status" value="1"/>
</dbReference>
<evidence type="ECO:0000256" key="3">
    <source>
        <dbReference type="ARBA" id="ARBA00023125"/>
    </source>
</evidence>
<dbReference type="OrthoDB" id="9796186at2"/>
<feature type="domain" description="HTH lacI-type" evidence="5">
    <location>
        <begin position="2"/>
        <end position="56"/>
    </location>
</feature>
<keyword evidence="3" id="KW-0238">DNA-binding</keyword>
<dbReference type="PRINTS" id="PR00036">
    <property type="entry name" value="HTHLACI"/>
</dbReference>
<dbReference type="PANTHER" id="PTHR30146">
    <property type="entry name" value="LACI-RELATED TRANSCRIPTIONAL REPRESSOR"/>
    <property type="match status" value="1"/>
</dbReference>
<dbReference type="Gene3D" id="3.40.50.2300">
    <property type="match status" value="2"/>
</dbReference>
<dbReference type="RefSeq" id="WP_062321342.1">
    <property type="nucleotide sequence ID" value="NZ_BJWJ01000067.1"/>
</dbReference>
<dbReference type="InterPro" id="IPR000843">
    <property type="entry name" value="HTH_LacI"/>
</dbReference>
<organism evidence="7 8">
    <name type="scientific">Halolactibacillus miurensis</name>
    <dbReference type="NCBI Taxonomy" id="306541"/>
    <lineage>
        <taxon>Bacteria</taxon>
        <taxon>Bacillati</taxon>
        <taxon>Bacillota</taxon>
        <taxon>Bacilli</taxon>
        <taxon>Bacillales</taxon>
        <taxon>Bacillaceae</taxon>
        <taxon>Halolactibacillus</taxon>
    </lineage>
</organism>
<evidence type="ECO:0000313" key="6">
    <source>
        <dbReference type="EMBL" id="GEM05947.1"/>
    </source>
</evidence>
<keyword evidence="9" id="KW-1185">Reference proteome</keyword>
<reference evidence="6 9" key="2">
    <citation type="submission" date="2019-07" db="EMBL/GenBank/DDBJ databases">
        <title>Whole genome shotgun sequence of Halolactibacillus miurensis NBRC 100873.</title>
        <authorList>
            <person name="Hosoyama A."/>
            <person name="Uohara A."/>
            <person name="Ohji S."/>
            <person name="Ichikawa N."/>
        </authorList>
    </citation>
    <scope>NUCLEOTIDE SEQUENCE [LARGE SCALE GENOMIC DNA]</scope>
    <source>
        <strain evidence="6 9">NBRC 100873</strain>
    </source>
</reference>
<dbReference type="Proteomes" id="UP000321773">
    <property type="component" value="Unassembled WGS sequence"/>
</dbReference>
<evidence type="ECO:0000313" key="8">
    <source>
        <dbReference type="Proteomes" id="UP000199139"/>
    </source>
</evidence>
<dbReference type="SUPFAM" id="SSF47413">
    <property type="entry name" value="lambda repressor-like DNA-binding domains"/>
    <property type="match status" value="1"/>
</dbReference>
<dbReference type="SMART" id="SM00354">
    <property type="entry name" value="HTH_LACI"/>
    <property type="match status" value="1"/>
</dbReference>
<name>A0A1I6V8Z4_9BACI</name>
<dbReference type="STRING" id="306541.SAMN05421668_1516"/>
<evidence type="ECO:0000256" key="4">
    <source>
        <dbReference type="ARBA" id="ARBA00023163"/>
    </source>
</evidence>
<keyword evidence="4" id="KW-0804">Transcription</keyword>
<keyword evidence="2" id="KW-0805">Transcription regulation</keyword>